<keyword evidence="1" id="KW-1133">Transmembrane helix</keyword>
<protein>
    <submittedName>
        <fullName evidence="2">Uncharacterized protein</fullName>
    </submittedName>
</protein>
<reference evidence="2" key="1">
    <citation type="journal article" date="2021" name="PeerJ">
        <title>Extensive microbial diversity within the chicken gut microbiome revealed by metagenomics and culture.</title>
        <authorList>
            <person name="Gilroy R."/>
            <person name="Ravi A."/>
            <person name="Getino M."/>
            <person name="Pursley I."/>
            <person name="Horton D.L."/>
            <person name="Alikhan N.F."/>
            <person name="Baker D."/>
            <person name="Gharbi K."/>
            <person name="Hall N."/>
            <person name="Watson M."/>
            <person name="Adriaenssens E.M."/>
            <person name="Foster-Nyarko E."/>
            <person name="Jarju S."/>
            <person name="Secka A."/>
            <person name="Antonio M."/>
            <person name="Oren A."/>
            <person name="Chaudhuri R.R."/>
            <person name="La Ragione R."/>
            <person name="Hildebrand F."/>
            <person name="Pallen M.J."/>
        </authorList>
    </citation>
    <scope>NUCLEOTIDE SEQUENCE</scope>
    <source>
        <strain evidence="2">ChiHjej12B11-24981</strain>
    </source>
</reference>
<evidence type="ECO:0000256" key="1">
    <source>
        <dbReference type="SAM" id="Phobius"/>
    </source>
</evidence>
<name>A0A9D2A566_9BACE</name>
<keyword evidence="1" id="KW-0472">Membrane</keyword>
<dbReference type="AlphaFoldDB" id="A0A9D2A566"/>
<accession>A0A9D2A566</accession>
<feature type="transmembrane region" description="Helical" evidence="1">
    <location>
        <begin position="40"/>
        <end position="61"/>
    </location>
</feature>
<gene>
    <name evidence="2" type="ORF">H9819_09625</name>
</gene>
<evidence type="ECO:0000313" key="3">
    <source>
        <dbReference type="Proteomes" id="UP000824023"/>
    </source>
</evidence>
<proteinExistence type="predicted"/>
<keyword evidence="1" id="KW-0812">Transmembrane</keyword>
<dbReference type="EMBL" id="DXCK01000127">
    <property type="protein sequence ID" value="HIZ02488.1"/>
    <property type="molecule type" value="Genomic_DNA"/>
</dbReference>
<comment type="caution">
    <text evidence="2">The sequence shown here is derived from an EMBL/GenBank/DDBJ whole genome shotgun (WGS) entry which is preliminary data.</text>
</comment>
<sequence>MKKILSKFWLRCAIVFILLVLVNGTRWRLFPGDDPEGGNLLVNAVLAAAGTAVYALADWLVRRLRRRAKEV</sequence>
<dbReference type="Proteomes" id="UP000824023">
    <property type="component" value="Unassembled WGS sequence"/>
</dbReference>
<reference evidence="2" key="2">
    <citation type="submission" date="2021-04" db="EMBL/GenBank/DDBJ databases">
        <authorList>
            <person name="Gilroy R."/>
        </authorList>
    </citation>
    <scope>NUCLEOTIDE SEQUENCE</scope>
    <source>
        <strain evidence="2">ChiHjej12B11-24981</strain>
    </source>
</reference>
<evidence type="ECO:0000313" key="2">
    <source>
        <dbReference type="EMBL" id="HIZ02488.1"/>
    </source>
</evidence>
<organism evidence="2 3">
    <name type="scientific">Candidatus Bacteroides merdipullorum</name>
    <dbReference type="NCBI Taxonomy" id="2838474"/>
    <lineage>
        <taxon>Bacteria</taxon>
        <taxon>Pseudomonadati</taxon>
        <taxon>Bacteroidota</taxon>
        <taxon>Bacteroidia</taxon>
        <taxon>Bacteroidales</taxon>
        <taxon>Bacteroidaceae</taxon>
        <taxon>Bacteroides</taxon>
    </lineage>
</organism>